<evidence type="ECO:0000259" key="6">
    <source>
        <dbReference type="PROSITE" id="PS50035"/>
    </source>
</evidence>
<evidence type="ECO:0000256" key="2">
    <source>
        <dbReference type="ARBA" id="ARBA00004613"/>
    </source>
</evidence>
<comment type="subcellular location">
    <subcellularLocation>
        <location evidence="2">Secreted</location>
    </subcellularLocation>
</comment>
<evidence type="ECO:0000313" key="8">
    <source>
        <dbReference type="Proteomes" id="UP000053791"/>
    </source>
</evidence>
<protein>
    <recommendedName>
        <fullName evidence="3">Phospholipase D</fullName>
    </recommendedName>
    <alternativeName>
        <fullName evidence="5">Choline phosphatase</fullName>
    </alternativeName>
</protein>
<dbReference type="RefSeq" id="WP_068346213.1">
    <property type="nucleotide sequence ID" value="NZ_LQBQ01000012.1"/>
</dbReference>
<dbReference type="GO" id="GO:0030572">
    <property type="term" value="F:phosphatidyltransferase activity"/>
    <property type="evidence" value="ECO:0007669"/>
    <property type="project" value="UniProtKB-ARBA"/>
</dbReference>
<organism evidence="7 8">
    <name type="scientific">Ruegeria marisrubri</name>
    <dbReference type="NCBI Taxonomy" id="1685379"/>
    <lineage>
        <taxon>Bacteria</taxon>
        <taxon>Pseudomonadati</taxon>
        <taxon>Pseudomonadota</taxon>
        <taxon>Alphaproteobacteria</taxon>
        <taxon>Rhodobacterales</taxon>
        <taxon>Roseobacteraceae</taxon>
        <taxon>Ruegeria</taxon>
    </lineage>
</organism>
<dbReference type="InterPro" id="IPR025202">
    <property type="entry name" value="PLD-like_dom"/>
</dbReference>
<accession>A0A0X3TYF7</accession>
<comment type="function">
    <text evidence="1">Could be a virulence factor.</text>
</comment>
<comment type="caution">
    <text evidence="7">The sequence shown here is derived from an EMBL/GenBank/DDBJ whole genome shotgun (WGS) entry which is preliminary data.</text>
</comment>
<name>A0A0X3TYF7_9RHOB</name>
<dbReference type="SUPFAM" id="SSF56024">
    <property type="entry name" value="Phospholipase D/nuclease"/>
    <property type="match status" value="2"/>
</dbReference>
<evidence type="ECO:0000256" key="1">
    <source>
        <dbReference type="ARBA" id="ARBA00003145"/>
    </source>
</evidence>
<dbReference type="SMART" id="SM00155">
    <property type="entry name" value="PLDc"/>
    <property type="match status" value="2"/>
</dbReference>
<dbReference type="AlphaFoldDB" id="A0A0X3TYF7"/>
<keyword evidence="8" id="KW-1185">Reference proteome</keyword>
<evidence type="ECO:0000256" key="5">
    <source>
        <dbReference type="ARBA" id="ARBA00029594"/>
    </source>
</evidence>
<dbReference type="CDD" id="cd09113">
    <property type="entry name" value="PLDc_ymdC_like_2"/>
    <property type="match status" value="1"/>
</dbReference>
<feature type="domain" description="PLD phosphodiesterase" evidence="6">
    <location>
        <begin position="169"/>
        <end position="196"/>
    </location>
</feature>
<dbReference type="PROSITE" id="PS50035">
    <property type="entry name" value="PLD"/>
    <property type="match status" value="2"/>
</dbReference>
<dbReference type="CDD" id="cd09111">
    <property type="entry name" value="PLDc_ymdC_like_1"/>
    <property type="match status" value="1"/>
</dbReference>
<dbReference type="OrthoDB" id="9814092at2"/>
<dbReference type="Gene3D" id="3.30.870.10">
    <property type="entry name" value="Endonuclease Chain A"/>
    <property type="match status" value="2"/>
</dbReference>
<keyword evidence="4" id="KW-0964">Secreted</keyword>
<evidence type="ECO:0000313" key="7">
    <source>
        <dbReference type="EMBL" id="KUJ80689.1"/>
    </source>
</evidence>
<reference evidence="7 8" key="1">
    <citation type="submission" date="2015-12" db="EMBL/GenBank/DDBJ databases">
        <authorList>
            <person name="Shamseldin A."/>
            <person name="Moawad H."/>
            <person name="Abd El-Rahim W.M."/>
            <person name="Sadowsky M.J."/>
        </authorList>
    </citation>
    <scope>NUCLEOTIDE SEQUENCE [LARGE SCALE GENOMIC DNA]</scope>
    <source>
        <strain evidence="7 8">ZGT118</strain>
    </source>
</reference>
<dbReference type="Pfam" id="PF13091">
    <property type="entry name" value="PLDc_2"/>
    <property type="match status" value="2"/>
</dbReference>
<dbReference type="InterPro" id="IPR001736">
    <property type="entry name" value="PLipase_D/transphosphatidylase"/>
</dbReference>
<dbReference type="STRING" id="1685379.AVO45_06555"/>
<dbReference type="PANTHER" id="PTHR21248">
    <property type="entry name" value="CARDIOLIPIN SYNTHASE"/>
    <property type="match status" value="1"/>
</dbReference>
<dbReference type="EMBL" id="LQBQ01000012">
    <property type="protein sequence ID" value="KUJ80689.1"/>
    <property type="molecule type" value="Genomic_DNA"/>
</dbReference>
<dbReference type="PANTHER" id="PTHR21248:SF12">
    <property type="entry name" value="CARDIOLIPIN SYNTHASE C"/>
    <property type="match status" value="1"/>
</dbReference>
<dbReference type="GO" id="GO:0032049">
    <property type="term" value="P:cardiolipin biosynthetic process"/>
    <property type="evidence" value="ECO:0007669"/>
    <property type="project" value="UniProtKB-ARBA"/>
</dbReference>
<dbReference type="GO" id="GO:0005576">
    <property type="term" value="C:extracellular region"/>
    <property type="evidence" value="ECO:0007669"/>
    <property type="project" value="UniProtKB-SubCell"/>
</dbReference>
<proteinExistence type="predicted"/>
<sequence>MFRFLRFLLLLAVLLVVASFGFQLLYPVPSNGTTATSTALPPTEETTLGRIVLPLAAENPGLSGISKLQDGHNAFAARIQLADLAEQSIDARYYIWQKDVTGLLLLDALKRAADRGVKVRLLLDDNGTPDLDPELAEMDAHPNIEVRLFNPFILRKPRMLSYVLDFRRLNRRMHNKSFTVDGVATIIGGRNIGDIYFSRDLGVNYFDLDVVALGDAARDVSADFDLYWASPSSVPASLVLPEQPADGSHLETSVSQALAAPGDDLYAQAVRELPLRDELLDNARAFEWVEVDLVSDDPAKGLGKASEQDFMMSRLIRLIQRPEKEIMLVSAYFVPGDRLTDVLANWARDGVRVATLTNAQESTDVLPVHSGYLKYRKELLEAGVELYELKSDQDKPDLLEQFGLVGSKNTSLHAKTFVIDRQYLFVGSFNFDPRSAALNTEMGFLIRSPALAQDIMGGFDRNLAARAYRVDMDESGALIWHETLPDGGERLYTEEPKTSGLSRTLVQVMGWFPIQWLL</sequence>
<dbReference type="Proteomes" id="UP000053791">
    <property type="component" value="Unassembled WGS sequence"/>
</dbReference>
<evidence type="ECO:0000256" key="3">
    <source>
        <dbReference type="ARBA" id="ARBA00018392"/>
    </source>
</evidence>
<gene>
    <name evidence="7" type="ORF">AVO45_06555</name>
</gene>
<feature type="domain" description="PLD phosphodiesterase" evidence="6">
    <location>
        <begin position="408"/>
        <end position="435"/>
    </location>
</feature>
<evidence type="ECO:0000256" key="4">
    <source>
        <dbReference type="ARBA" id="ARBA00022525"/>
    </source>
</evidence>